<name>A0AA38VJF9_9PEZI</name>
<feature type="compositionally biased region" description="Basic and acidic residues" evidence="1">
    <location>
        <begin position="301"/>
        <end position="313"/>
    </location>
</feature>
<protein>
    <submittedName>
        <fullName evidence="3">Uncharacterized protein</fullName>
    </submittedName>
</protein>
<keyword evidence="2" id="KW-0472">Membrane</keyword>
<feature type="region of interest" description="Disordered" evidence="1">
    <location>
        <begin position="1"/>
        <end position="24"/>
    </location>
</feature>
<evidence type="ECO:0000313" key="3">
    <source>
        <dbReference type="EMBL" id="KAJ9155666.1"/>
    </source>
</evidence>
<keyword evidence="4" id="KW-1185">Reference proteome</keyword>
<dbReference type="EMBL" id="JANBVO010000003">
    <property type="protein sequence ID" value="KAJ9155666.1"/>
    <property type="molecule type" value="Genomic_DNA"/>
</dbReference>
<keyword evidence="2" id="KW-0812">Transmembrane</keyword>
<feature type="compositionally biased region" description="Basic and acidic residues" evidence="1">
    <location>
        <begin position="82"/>
        <end position="91"/>
    </location>
</feature>
<reference evidence="3" key="1">
    <citation type="submission" date="2022-07" db="EMBL/GenBank/DDBJ databases">
        <title>Fungi with potential for degradation of polypropylene.</title>
        <authorList>
            <person name="Gostincar C."/>
        </authorList>
    </citation>
    <scope>NUCLEOTIDE SEQUENCE</scope>
    <source>
        <strain evidence="3">EXF-13308</strain>
    </source>
</reference>
<evidence type="ECO:0000256" key="1">
    <source>
        <dbReference type="SAM" id="MobiDB-lite"/>
    </source>
</evidence>
<dbReference type="AlphaFoldDB" id="A0AA38VJF9"/>
<proteinExistence type="predicted"/>
<feature type="compositionally biased region" description="Basic and acidic residues" evidence="1">
    <location>
        <begin position="259"/>
        <end position="269"/>
    </location>
</feature>
<accession>A0AA38VJF9</accession>
<sequence length="443" mass="48181">MSFYNTNGSPGDTVSNPHDNLGDGPAGKMTATEVGVIVGVVLAFVAFLVLVFFYRKSSNDPTRQAQAGTGSGGNRGPISQARDVEMKDQDARSSSSITVVASQPETPATAPDSSVQNVIHDTAHETENRDFLERFGAGRHGANPQHGPGMDQLLITEDIVTPTMSQNTAREALEAYLKIKECLATLVLTGCLTEVSSRLLEKDIQTLVVLNARGTSSNAVLTSSDLIDLGHDDLPNESVPNGKPRNEAHAQHVQAIRGPRHDAVERENASEWLYPETPEKKLSPIPQAGLRASRWTSSSERSSHTSTDTEHRSLAPTTSPSPPQSVVSSLAQTTSATLSSVVCPHWIGHKCKKDQTHGRYLHELRPGLPVERLECYWWRSYECNKSAEQCRFEHKATRHGIMAPKPPGRKAASQGIGPAKREDLWVDFPAESVGDWADDMEIS</sequence>
<comment type="caution">
    <text evidence="3">The sequence shown here is derived from an EMBL/GenBank/DDBJ whole genome shotgun (WGS) entry which is preliminary data.</text>
</comment>
<keyword evidence="2" id="KW-1133">Transmembrane helix</keyword>
<feature type="compositionally biased region" description="Polar residues" evidence="1">
    <location>
        <begin position="92"/>
        <end position="114"/>
    </location>
</feature>
<feature type="compositionally biased region" description="Polar residues" evidence="1">
    <location>
        <begin position="1"/>
        <end position="18"/>
    </location>
</feature>
<organism evidence="3 4">
    <name type="scientific">Pleurostoma richardsiae</name>
    <dbReference type="NCBI Taxonomy" id="41990"/>
    <lineage>
        <taxon>Eukaryota</taxon>
        <taxon>Fungi</taxon>
        <taxon>Dikarya</taxon>
        <taxon>Ascomycota</taxon>
        <taxon>Pezizomycotina</taxon>
        <taxon>Sordariomycetes</taxon>
        <taxon>Sordariomycetidae</taxon>
        <taxon>Calosphaeriales</taxon>
        <taxon>Pleurostomataceae</taxon>
        <taxon>Pleurostoma</taxon>
    </lineage>
</organism>
<feature type="compositionally biased region" description="Low complexity" evidence="1">
    <location>
        <begin position="291"/>
        <end position="300"/>
    </location>
</feature>
<dbReference type="Proteomes" id="UP001174694">
    <property type="component" value="Unassembled WGS sequence"/>
</dbReference>
<evidence type="ECO:0000256" key="2">
    <source>
        <dbReference type="SAM" id="Phobius"/>
    </source>
</evidence>
<feature type="compositionally biased region" description="Low complexity" evidence="1">
    <location>
        <begin position="314"/>
        <end position="331"/>
    </location>
</feature>
<feature type="region of interest" description="Disordered" evidence="1">
    <location>
        <begin position="231"/>
        <end position="331"/>
    </location>
</feature>
<feature type="region of interest" description="Disordered" evidence="1">
    <location>
        <begin position="60"/>
        <end position="114"/>
    </location>
</feature>
<feature type="transmembrane region" description="Helical" evidence="2">
    <location>
        <begin position="34"/>
        <end position="54"/>
    </location>
</feature>
<gene>
    <name evidence="3" type="ORF">NKR23_g1979</name>
</gene>
<evidence type="ECO:0000313" key="4">
    <source>
        <dbReference type="Proteomes" id="UP001174694"/>
    </source>
</evidence>